<feature type="transmembrane region" description="Helical" evidence="10">
    <location>
        <begin position="221"/>
        <end position="243"/>
    </location>
</feature>
<dbReference type="CDD" id="cd03244">
    <property type="entry name" value="ABCC_MRP_domain2"/>
    <property type="match status" value="1"/>
</dbReference>
<dbReference type="Gene3D" id="3.40.50.300">
    <property type="entry name" value="P-loop containing nucleotide triphosphate hydrolases"/>
    <property type="match status" value="3"/>
</dbReference>
<keyword evidence="13" id="KW-1185">Reference proteome</keyword>
<dbReference type="GO" id="GO:0140359">
    <property type="term" value="F:ABC-type transporter activity"/>
    <property type="evidence" value="ECO:0007669"/>
    <property type="project" value="InterPro"/>
</dbReference>
<evidence type="ECO:0000256" key="2">
    <source>
        <dbReference type="ARBA" id="ARBA00009726"/>
    </source>
</evidence>
<name>A0A5N5TH19_9CRUS</name>
<dbReference type="GO" id="GO:0005524">
    <property type="term" value="F:ATP binding"/>
    <property type="evidence" value="ECO:0007669"/>
    <property type="project" value="UniProtKB-KW"/>
</dbReference>
<keyword evidence="4 10" id="KW-0812">Transmembrane</keyword>
<gene>
    <name evidence="12" type="primary">ABCC4_1</name>
    <name evidence="12" type="ORF">Anas_00446</name>
</gene>
<comment type="subcellular location">
    <subcellularLocation>
        <location evidence="1">Membrane</location>
        <topology evidence="1">Multi-pass membrane protein</topology>
    </subcellularLocation>
</comment>
<keyword evidence="7 10" id="KW-1133">Transmembrane helix</keyword>
<dbReference type="Proteomes" id="UP000326759">
    <property type="component" value="Unassembled WGS sequence"/>
</dbReference>
<dbReference type="AlphaFoldDB" id="A0A5N5TH19"/>
<dbReference type="PROSITE" id="PS50929">
    <property type="entry name" value="ABC_TM1F"/>
    <property type="match status" value="1"/>
</dbReference>
<dbReference type="Gene3D" id="1.20.1560.10">
    <property type="entry name" value="ABC transporter type 1, transmembrane domain"/>
    <property type="match status" value="1"/>
</dbReference>
<feature type="domain" description="ABC transmembrane type-1" evidence="11">
    <location>
        <begin position="304"/>
        <end position="541"/>
    </location>
</feature>
<reference evidence="12 13" key="1">
    <citation type="journal article" date="2019" name="PLoS Biol.">
        <title>Sex chromosomes control vertical transmission of feminizing Wolbachia symbionts in an isopod.</title>
        <authorList>
            <person name="Becking T."/>
            <person name="Chebbi M.A."/>
            <person name="Giraud I."/>
            <person name="Moumen B."/>
            <person name="Laverre T."/>
            <person name="Caubet Y."/>
            <person name="Peccoud J."/>
            <person name="Gilbert C."/>
            <person name="Cordaux R."/>
        </authorList>
    </citation>
    <scope>NUCLEOTIDE SEQUENCE [LARGE SCALE GENOMIC DNA]</scope>
    <source>
        <strain evidence="12">ANa2</strain>
        <tissue evidence="12">Whole body excluding digestive tract and cuticle</tissue>
    </source>
</reference>
<evidence type="ECO:0000256" key="8">
    <source>
        <dbReference type="ARBA" id="ARBA00023136"/>
    </source>
</evidence>
<feature type="transmembrane region" description="Helical" evidence="10">
    <location>
        <begin position="485"/>
        <end position="505"/>
    </location>
</feature>
<evidence type="ECO:0000256" key="3">
    <source>
        <dbReference type="ARBA" id="ARBA00022448"/>
    </source>
</evidence>
<dbReference type="PANTHER" id="PTHR24223">
    <property type="entry name" value="ATP-BINDING CASSETTE SUB-FAMILY C"/>
    <property type="match status" value="1"/>
</dbReference>
<evidence type="ECO:0000256" key="9">
    <source>
        <dbReference type="SAM" id="MobiDB-lite"/>
    </source>
</evidence>
<dbReference type="PANTHER" id="PTHR24223:SF456">
    <property type="entry name" value="MULTIDRUG RESISTANCE-ASSOCIATED PROTEIN LETHAL(2)03659"/>
    <property type="match status" value="1"/>
</dbReference>
<dbReference type="OrthoDB" id="6500128at2759"/>
<evidence type="ECO:0000259" key="11">
    <source>
        <dbReference type="PROSITE" id="PS50929"/>
    </source>
</evidence>
<evidence type="ECO:0000256" key="7">
    <source>
        <dbReference type="ARBA" id="ARBA00022989"/>
    </source>
</evidence>
<keyword evidence="5" id="KW-0547">Nucleotide-binding</keyword>
<dbReference type="GO" id="GO:0016887">
    <property type="term" value="F:ATP hydrolysis activity"/>
    <property type="evidence" value="ECO:0007669"/>
    <property type="project" value="InterPro"/>
</dbReference>
<evidence type="ECO:0000256" key="5">
    <source>
        <dbReference type="ARBA" id="ARBA00022741"/>
    </source>
</evidence>
<feature type="transmembrane region" description="Helical" evidence="10">
    <location>
        <begin position="377"/>
        <end position="394"/>
    </location>
</feature>
<feature type="transmembrane region" description="Helical" evidence="10">
    <location>
        <begin position="304"/>
        <end position="324"/>
    </location>
</feature>
<keyword evidence="6" id="KW-0067">ATP-binding</keyword>
<comment type="caution">
    <text evidence="12">The sequence shown here is derived from an EMBL/GenBank/DDBJ whole genome shotgun (WGS) entry which is preliminary data.</text>
</comment>
<sequence length="802" mass="90007">MELFPEGDMTQVGERGVTLSGGQKARINLARAVYFDADIYLLDDPLSAVDAHVGNHLFEECIQNYLMGKAVLLATHQVQFLSKTDHILLLNGNGYMTHSGTYSQLLTKGIDFEGIVATEEDLNANLQGQDEKGKRQEKDDSLVCKATRSKRHSENLSILQGIEVDERDVIDSQSIKAVSAIGGSVASFDDYYDYSEEENVKDARKELGTEKKLTGSIGLKVYMKYFLAGGGRIGTFFLFAFYASSQLFYSGSDCWLSYWTNAEQLHGEYLDLQEQNSTFGNWSPLSNKTIFELSDADRANYVNVYAGMTVALMIFVLIKTVLLFKICMTSSRNLHNSMFAAVVKVPLVFFEVHPIGQILNRFTKDTGQVDDLLPPTMYDFITISFMLMGILSVILYLNIWLIIAVAVLGVLLVFVRWIYICSARDIKRLEGITRSPVFSHLSSTFQGLPTIRAFQAQQQLSFQFDGHQDLHTSCWYLFVCSSRLFGIWLDFLSLILIAFVTFSFFFDDNALGGDVGLGVSMVVHLLGTLQWGVRQSAEVENHMTSVERILEYSKLEPEVPAEANLKPKKDNWPSIGRIGIVGRTGAGKSSLLSCLFRLTPPQGEIIIDEVDTENLLREDLRRSISIIPQDPTLFTGTVRYNLDPFSLYTDEQIWNALEEVQLREHVKDMNGCLEAQITEGGGNLSVGQRQTDKCIQKTIREKFTDCTVLTIAHRLHTIMDSDRVMVMDSGKLMSHIEKQNRLLTFTTSEKKPKPSPKLLTTQSTLLSLNGNDSFRPRPTSQLSSKSLETKENIDTHAFANVL</sequence>
<dbReference type="FunFam" id="1.20.1560.10:FF:000014">
    <property type="entry name" value="Multidrug resistance-associated protein member 4"/>
    <property type="match status" value="1"/>
</dbReference>
<dbReference type="Pfam" id="PF00664">
    <property type="entry name" value="ABC_membrane"/>
    <property type="match status" value="1"/>
</dbReference>
<dbReference type="GO" id="GO:0016020">
    <property type="term" value="C:membrane"/>
    <property type="evidence" value="ECO:0007669"/>
    <property type="project" value="UniProtKB-SubCell"/>
</dbReference>
<protein>
    <submittedName>
        <fullName evidence="12">Multidrug resistance-associated protein 4</fullName>
    </submittedName>
</protein>
<feature type="transmembrane region" description="Helical" evidence="10">
    <location>
        <begin position="400"/>
        <end position="419"/>
    </location>
</feature>
<dbReference type="InterPro" id="IPR011527">
    <property type="entry name" value="ABC1_TM_dom"/>
</dbReference>
<comment type="similarity">
    <text evidence="2">Belongs to the ABC transporter superfamily. ABCC family. Conjugate transporter (TC 3.A.1.208) subfamily.</text>
</comment>
<keyword evidence="3" id="KW-0813">Transport</keyword>
<dbReference type="InterPro" id="IPR050173">
    <property type="entry name" value="ABC_transporter_C-like"/>
</dbReference>
<organism evidence="12 13">
    <name type="scientific">Armadillidium nasatum</name>
    <dbReference type="NCBI Taxonomy" id="96803"/>
    <lineage>
        <taxon>Eukaryota</taxon>
        <taxon>Metazoa</taxon>
        <taxon>Ecdysozoa</taxon>
        <taxon>Arthropoda</taxon>
        <taxon>Crustacea</taxon>
        <taxon>Multicrustacea</taxon>
        <taxon>Malacostraca</taxon>
        <taxon>Eumalacostraca</taxon>
        <taxon>Peracarida</taxon>
        <taxon>Isopoda</taxon>
        <taxon>Oniscidea</taxon>
        <taxon>Crinocheta</taxon>
        <taxon>Armadillidiidae</taxon>
        <taxon>Armadillidium</taxon>
    </lineage>
</organism>
<dbReference type="SUPFAM" id="SSF52540">
    <property type="entry name" value="P-loop containing nucleoside triphosphate hydrolases"/>
    <property type="match status" value="2"/>
</dbReference>
<dbReference type="InterPro" id="IPR036640">
    <property type="entry name" value="ABC1_TM_sf"/>
</dbReference>
<evidence type="ECO:0000313" key="13">
    <source>
        <dbReference type="Proteomes" id="UP000326759"/>
    </source>
</evidence>
<evidence type="ECO:0000256" key="10">
    <source>
        <dbReference type="SAM" id="Phobius"/>
    </source>
</evidence>
<dbReference type="InterPro" id="IPR003439">
    <property type="entry name" value="ABC_transporter-like_ATP-bd"/>
</dbReference>
<dbReference type="EMBL" id="SEYY01001051">
    <property type="protein sequence ID" value="KAB7505946.1"/>
    <property type="molecule type" value="Genomic_DNA"/>
</dbReference>
<dbReference type="Pfam" id="PF00005">
    <property type="entry name" value="ABC_tran"/>
    <property type="match status" value="2"/>
</dbReference>
<dbReference type="SUPFAM" id="SSF90123">
    <property type="entry name" value="ABC transporter transmembrane region"/>
    <property type="match status" value="1"/>
</dbReference>
<evidence type="ECO:0000313" key="12">
    <source>
        <dbReference type="EMBL" id="KAB7505946.1"/>
    </source>
</evidence>
<dbReference type="InterPro" id="IPR027417">
    <property type="entry name" value="P-loop_NTPase"/>
</dbReference>
<evidence type="ECO:0000256" key="6">
    <source>
        <dbReference type="ARBA" id="ARBA00022840"/>
    </source>
</evidence>
<keyword evidence="8 10" id="KW-0472">Membrane</keyword>
<accession>A0A5N5TH19</accession>
<feature type="transmembrane region" description="Helical" evidence="10">
    <location>
        <begin position="511"/>
        <end position="533"/>
    </location>
</feature>
<proteinExistence type="inferred from homology"/>
<evidence type="ECO:0000256" key="1">
    <source>
        <dbReference type="ARBA" id="ARBA00004141"/>
    </source>
</evidence>
<evidence type="ECO:0000256" key="4">
    <source>
        <dbReference type="ARBA" id="ARBA00022692"/>
    </source>
</evidence>
<feature type="region of interest" description="Disordered" evidence="9">
    <location>
        <begin position="767"/>
        <end position="788"/>
    </location>
</feature>